<sequence>MCISCVHYDDILIRWKAFIVQCTDAYAALLPKSVSLTRTAVHRMAARRAPFGGASRNPGRAETGGDIRRPEVGRLDVLQRSDIALAYWIERRRRFGDP</sequence>
<organism evidence="1 2">
    <name type="scientific">Rhizobium laguerreae</name>
    <dbReference type="NCBI Taxonomy" id="1076926"/>
    <lineage>
        <taxon>Bacteria</taxon>
        <taxon>Pseudomonadati</taxon>
        <taxon>Pseudomonadota</taxon>
        <taxon>Alphaproteobacteria</taxon>
        <taxon>Hyphomicrobiales</taxon>
        <taxon>Rhizobiaceae</taxon>
        <taxon>Rhizobium/Agrobacterium group</taxon>
        <taxon>Rhizobium</taxon>
    </lineage>
</organism>
<protein>
    <submittedName>
        <fullName evidence="1">Uncharacterized protein</fullName>
    </submittedName>
</protein>
<comment type="caution">
    <text evidence="1">The sequence shown here is derived from an EMBL/GenBank/DDBJ whole genome shotgun (WGS) entry which is preliminary data.</text>
</comment>
<dbReference type="AlphaFoldDB" id="A0AAX2QBF2"/>
<dbReference type="EMBL" id="SMBI01000020">
    <property type="protein sequence ID" value="TCU14994.1"/>
    <property type="molecule type" value="Genomic_DNA"/>
</dbReference>
<accession>A0AAX2QBF2</accession>
<gene>
    <name evidence="1" type="ORF">EV131_1208</name>
</gene>
<proteinExistence type="predicted"/>
<evidence type="ECO:0000313" key="1">
    <source>
        <dbReference type="EMBL" id="TCU14994.1"/>
    </source>
</evidence>
<reference evidence="1 2" key="1">
    <citation type="submission" date="2019-03" db="EMBL/GenBank/DDBJ databases">
        <title>Genomic Encyclopedia of Type Strains, Phase IV (KMG-V): Genome sequencing to study the core and pangenomes of soil and plant-associated prokaryotes.</title>
        <authorList>
            <person name="Whitman W."/>
        </authorList>
    </citation>
    <scope>NUCLEOTIDE SEQUENCE [LARGE SCALE GENOMIC DNA]</scope>
    <source>
        <strain evidence="1 2">FB403</strain>
    </source>
</reference>
<name>A0AAX2QBF2_9HYPH</name>
<evidence type="ECO:0000313" key="2">
    <source>
        <dbReference type="Proteomes" id="UP000295021"/>
    </source>
</evidence>
<dbReference type="Proteomes" id="UP000295021">
    <property type="component" value="Unassembled WGS sequence"/>
</dbReference>